<dbReference type="Proteomes" id="UP000467700">
    <property type="component" value="Unassembled WGS sequence"/>
</dbReference>
<comment type="caution">
    <text evidence="3">The sequence shown here is derived from an EMBL/GenBank/DDBJ whole genome shotgun (WGS) entry which is preliminary data.</text>
</comment>
<feature type="compositionally biased region" description="Polar residues" evidence="1">
    <location>
        <begin position="816"/>
        <end position="830"/>
    </location>
</feature>
<evidence type="ECO:0000256" key="1">
    <source>
        <dbReference type="SAM" id="MobiDB-lite"/>
    </source>
</evidence>
<dbReference type="EMBL" id="CACVBS010000040">
    <property type="protein sequence ID" value="CAA7263661.1"/>
    <property type="molecule type" value="Genomic_DNA"/>
</dbReference>
<dbReference type="OrthoDB" id="5584477at2759"/>
<dbReference type="InterPro" id="IPR040976">
    <property type="entry name" value="Pkinase_fungal"/>
</dbReference>
<feature type="region of interest" description="Disordered" evidence="1">
    <location>
        <begin position="29"/>
        <end position="75"/>
    </location>
</feature>
<evidence type="ECO:0000313" key="4">
    <source>
        <dbReference type="Proteomes" id="UP000467700"/>
    </source>
</evidence>
<dbReference type="GO" id="GO:0004672">
    <property type="term" value="F:protein kinase activity"/>
    <property type="evidence" value="ECO:0007669"/>
    <property type="project" value="InterPro"/>
</dbReference>
<feature type="compositionally biased region" description="Low complexity" evidence="1">
    <location>
        <begin position="703"/>
        <end position="722"/>
    </location>
</feature>
<keyword evidence="4" id="KW-1185">Reference proteome</keyword>
<feature type="region of interest" description="Disordered" evidence="1">
    <location>
        <begin position="665"/>
        <end position="836"/>
    </location>
</feature>
<dbReference type="PANTHER" id="PTHR38248">
    <property type="entry name" value="FUNK1 6"/>
    <property type="match status" value="1"/>
</dbReference>
<dbReference type="Pfam" id="PF17667">
    <property type="entry name" value="Pkinase_fungal"/>
    <property type="match status" value="1"/>
</dbReference>
<evidence type="ECO:0000259" key="2">
    <source>
        <dbReference type="Pfam" id="PF17667"/>
    </source>
</evidence>
<accession>A0A8S0VZH6</accession>
<dbReference type="Gene3D" id="1.10.510.10">
    <property type="entry name" value="Transferase(Phosphotransferase) domain 1"/>
    <property type="match status" value="1"/>
</dbReference>
<reference evidence="3 4" key="1">
    <citation type="submission" date="2020-01" db="EMBL/GenBank/DDBJ databases">
        <authorList>
            <person name="Gupta K D."/>
        </authorList>
    </citation>
    <scope>NUCLEOTIDE SEQUENCE [LARGE SCALE GENOMIC DNA]</scope>
</reference>
<organism evidence="3 4">
    <name type="scientific">Cyclocybe aegerita</name>
    <name type="common">Black poplar mushroom</name>
    <name type="synonym">Agrocybe aegerita</name>
    <dbReference type="NCBI Taxonomy" id="1973307"/>
    <lineage>
        <taxon>Eukaryota</taxon>
        <taxon>Fungi</taxon>
        <taxon>Dikarya</taxon>
        <taxon>Basidiomycota</taxon>
        <taxon>Agaricomycotina</taxon>
        <taxon>Agaricomycetes</taxon>
        <taxon>Agaricomycetidae</taxon>
        <taxon>Agaricales</taxon>
        <taxon>Agaricineae</taxon>
        <taxon>Bolbitiaceae</taxon>
        <taxon>Cyclocybe</taxon>
    </lineage>
</organism>
<protein>
    <recommendedName>
        <fullName evidence="2">Fungal-type protein kinase domain-containing protein</fullName>
    </recommendedName>
</protein>
<name>A0A8S0VZH6_CYCAE</name>
<feature type="region of interest" description="Disordered" evidence="1">
    <location>
        <begin position="897"/>
        <end position="919"/>
    </location>
</feature>
<evidence type="ECO:0000313" key="3">
    <source>
        <dbReference type="EMBL" id="CAA7263661.1"/>
    </source>
</evidence>
<feature type="compositionally biased region" description="Basic and acidic residues" evidence="1">
    <location>
        <begin position="665"/>
        <end position="702"/>
    </location>
</feature>
<feature type="compositionally biased region" description="Polar residues" evidence="1">
    <location>
        <begin position="52"/>
        <end position="69"/>
    </location>
</feature>
<sequence length="1335" mass="149638">MASKVHKAALLNSHSESIRLSQASASLADQFLSDCPAQTHPESPDPKPHTPPGTTSFIDTPGRSSSNGPQKGHPTVAAMTPILEDEIQWTTQKADDSFFKRVVKERVKQTDASISQFVNQSGLYNRETKRWNNLNHETALEKDLYPHFYKIFQQTLQTFDVKQRELVPTFNIKIKHIEGSTGNSKLKTSPDLFIYGSGSNFQADNLQLKLEEKANYRYCASPCEVKTEKNLNEVGVVTQVAVYARQCFIQQGNRQYVYSLIMTEDRAFLVQYDRNGVLRSQIFNIHERPEDFVYLILLVSSPDCATLGFDTSVYWKGDKRYIRTLNENDEYVEYEIIKSEPFFQRRTIRGRGTLCWLGVDPAGRRRIIKDSWQAEGRDPEHGLLEEMQGVAGVGQMVAFEKAELRISHLRGMKPKSLPTGMADRFFRRIVLEAYGSQIDRFTNRMEFLCAFRDAVAGHQRMWKRNVIHRDISVNNILIGVDGAGQGWRGVVIDMDMAVHWQRASTMAAVDFRTGTRAFQSIFVVSSENDKAAGLELLPHDHLDDLESFFYVFCWVCMGQTQYGVPVQCPVLERWEEENVDHVIDCKHKFLLGQPAWDRHNEVIQNFGEVFQTLFDALRNCFREWLQWKVLTRAEMPNTLDEMRSHSDKHYRIFLSHVDKAIEDLEKEEEETRARRSLDESPMARRQERRPPMSRSPSRERQPSRSAVQLPPAALRPSPLSGPRPESSSGMKRTREERDAGGAEMDVDGEEGPPAPKRPHTRSLSQLQPEPVPVPAVSAAVTGADPEAVPAPRRSSRLRSQSGSANIEPAPAPVAGRQSTRSRNGFRSTQPAEVPVDSGDEAQVWQWLIARIHIGVFSIPRHGIDGSYRFTMTTTTFVSTSIVVPMADRTENRFPPMTFSPTDSPAKGDTARSSSSPPSEMEANLYYAGLPSAPLLVARTGTTPWEPASLSGDDGVVAACKSRELVVAANIIDVDVEIRVSIVTLLAGPKLLGFYADPTVVELREPLTTTLGHPICAQSTPWCEGTGGFFITDCYNTGRLLLVTARHVVIIPHENENSHFADRECGSHRQVMLFGSTAFEKHLKYIEEETDQVGVFARQQEERNRLAQGMDDPAECRKAQAKLDEVKEVIEHLNALHHDLSTHWATSESRVLGHVALSPPISTGSGSEGYTEDWAVIEIDASKINASNFEGNAIDLGTRIPSNKLTHMIHPNDKNAHCFTFPNNRLLMLRGTIPDNEMRRPTGEDQSDQPCLIVIKRGATTGLTVGRADNIISYTRKYFEGKEDEASKEWSILAFDSDSGTSSKKGDSGSVIVDSRGRIGGLSAHWWYSQALIRGS</sequence>
<dbReference type="SUPFAM" id="SSF56112">
    <property type="entry name" value="Protein kinase-like (PK-like)"/>
    <property type="match status" value="1"/>
</dbReference>
<proteinExistence type="predicted"/>
<dbReference type="InterPro" id="IPR008266">
    <property type="entry name" value="Tyr_kinase_AS"/>
</dbReference>
<dbReference type="PANTHER" id="PTHR38248:SF2">
    <property type="entry name" value="FUNK1 11"/>
    <property type="match status" value="1"/>
</dbReference>
<feature type="compositionally biased region" description="Low complexity" evidence="1">
    <location>
        <begin position="774"/>
        <end position="783"/>
    </location>
</feature>
<gene>
    <name evidence="3" type="ORF">AAE3_LOCUS5819</name>
</gene>
<dbReference type="PROSITE" id="PS00109">
    <property type="entry name" value="PROTEIN_KINASE_TYR"/>
    <property type="match status" value="1"/>
</dbReference>
<dbReference type="InterPro" id="IPR011009">
    <property type="entry name" value="Kinase-like_dom_sf"/>
</dbReference>
<feature type="domain" description="Fungal-type protein kinase" evidence="2">
    <location>
        <begin position="210"/>
        <end position="556"/>
    </location>
</feature>